<reference evidence="1" key="1">
    <citation type="journal article" date="2019" name="bioRxiv">
        <title>The Genome of the Zebra Mussel, Dreissena polymorpha: A Resource for Invasive Species Research.</title>
        <authorList>
            <person name="McCartney M.A."/>
            <person name="Auch B."/>
            <person name="Kono T."/>
            <person name="Mallez S."/>
            <person name="Zhang Y."/>
            <person name="Obille A."/>
            <person name="Becker A."/>
            <person name="Abrahante J.E."/>
            <person name="Garbe J."/>
            <person name="Badalamenti J.P."/>
            <person name="Herman A."/>
            <person name="Mangelson H."/>
            <person name="Liachko I."/>
            <person name="Sullivan S."/>
            <person name="Sone E.D."/>
            <person name="Koren S."/>
            <person name="Silverstein K.A.T."/>
            <person name="Beckman K.B."/>
            <person name="Gohl D.M."/>
        </authorList>
    </citation>
    <scope>NUCLEOTIDE SEQUENCE</scope>
    <source>
        <strain evidence="1">Duluth1</strain>
        <tissue evidence="1">Whole animal</tissue>
    </source>
</reference>
<evidence type="ECO:0000313" key="2">
    <source>
        <dbReference type="Proteomes" id="UP000828390"/>
    </source>
</evidence>
<keyword evidence="2" id="KW-1185">Reference proteome</keyword>
<organism evidence="1 2">
    <name type="scientific">Dreissena polymorpha</name>
    <name type="common">Zebra mussel</name>
    <name type="synonym">Mytilus polymorpha</name>
    <dbReference type="NCBI Taxonomy" id="45954"/>
    <lineage>
        <taxon>Eukaryota</taxon>
        <taxon>Metazoa</taxon>
        <taxon>Spiralia</taxon>
        <taxon>Lophotrochozoa</taxon>
        <taxon>Mollusca</taxon>
        <taxon>Bivalvia</taxon>
        <taxon>Autobranchia</taxon>
        <taxon>Heteroconchia</taxon>
        <taxon>Euheterodonta</taxon>
        <taxon>Imparidentia</taxon>
        <taxon>Neoheterodontei</taxon>
        <taxon>Myida</taxon>
        <taxon>Dreissenoidea</taxon>
        <taxon>Dreissenidae</taxon>
        <taxon>Dreissena</taxon>
    </lineage>
</organism>
<dbReference type="EMBL" id="JAIWYP010000008">
    <property type="protein sequence ID" value="KAH3782933.1"/>
    <property type="molecule type" value="Genomic_DNA"/>
</dbReference>
<gene>
    <name evidence="1" type="ORF">DPMN_160857</name>
</gene>
<name>A0A9D4ENM8_DREPO</name>
<dbReference type="Proteomes" id="UP000828390">
    <property type="component" value="Unassembled WGS sequence"/>
</dbReference>
<accession>A0A9D4ENM8</accession>
<reference evidence="1" key="2">
    <citation type="submission" date="2020-11" db="EMBL/GenBank/DDBJ databases">
        <authorList>
            <person name="McCartney M.A."/>
            <person name="Auch B."/>
            <person name="Kono T."/>
            <person name="Mallez S."/>
            <person name="Becker A."/>
            <person name="Gohl D.M."/>
            <person name="Silverstein K.A.T."/>
            <person name="Koren S."/>
            <person name="Bechman K.B."/>
            <person name="Herman A."/>
            <person name="Abrahante J.E."/>
            <person name="Garbe J."/>
        </authorList>
    </citation>
    <scope>NUCLEOTIDE SEQUENCE</scope>
    <source>
        <strain evidence="1">Duluth1</strain>
        <tissue evidence="1">Whole animal</tissue>
    </source>
</reference>
<comment type="caution">
    <text evidence="1">The sequence shown here is derived from an EMBL/GenBank/DDBJ whole genome shotgun (WGS) entry which is preliminary data.</text>
</comment>
<dbReference type="AlphaFoldDB" id="A0A9D4ENM8"/>
<sequence>MRDFTLATVNQSTQRISGMQLNYKVELLIGSDTPESFCVEEERKGNRDEPPYAIRYHIAKVYAKPVEGNGECISTTCSAPNIMYEVMTCRLPGAGS</sequence>
<protein>
    <submittedName>
        <fullName evidence="1">Uncharacterized protein</fullName>
    </submittedName>
</protein>
<evidence type="ECO:0000313" key="1">
    <source>
        <dbReference type="EMBL" id="KAH3782933.1"/>
    </source>
</evidence>
<proteinExistence type="predicted"/>